<accession>A0ABN2YVH0</accession>
<sequence length="151" mass="14963">MAGPDTRTRHWSTAVLLAALLLLLGLAHECRAAAESRPSAAAMATADPGPGPAHMAHMVHLADPVQLADPAPVGAARLAPPPAPGGDCCAPADQQFARFAASRSGPLPPVAAPADSTAGSAGPDAVGPPDIPPPAAATGRRRLTALCVSRT</sequence>
<comment type="caution">
    <text evidence="2">The sequence shown here is derived from an EMBL/GenBank/DDBJ whole genome shotgun (WGS) entry which is preliminary data.</text>
</comment>
<feature type="region of interest" description="Disordered" evidence="1">
    <location>
        <begin position="102"/>
        <end position="143"/>
    </location>
</feature>
<organism evidence="2 3">
    <name type="scientific">Kitasatospora kazusensis</name>
    <dbReference type="NCBI Taxonomy" id="407974"/>
    <lineage>
        <taxon>Bacteria</taxon>
        <taxon>Bacillati</taxon>
        <taxon>Actinomycetota</taxon>
        <taxon>Actinomycetes</taxon>
        <taxon>Kitasatosporales</taxon>
        <taxon>Streptomycetaceae</taxon>
        <taxon>Kitasatospora</taxon>
    </lineage>
</organism>
<dbReference type="RefSeq" id="WP_344460882.1">
    <property type="nucleotide sequence ID" value="NZ_BAAANT010000003.1"/>
</dbReference>
<gene>
    <name evidence="2" type="ORF">GCM10009760_08800</name>
</gene>
<dbReference type="EMBL" id="BAAANT010000003">
    <property type="protein sequence ID" value="GAA2133054.1"/>
    <property type="molecule type" value="Genomic_DNA"/>
</dbReference>
<evidence type="ECO:0000313" key="2">
    <source>
        <dbReference type="EMBL" id="GAA2133054.1"/>
    </source>
</evidence>
<dbReference type="Proteomes" id="UP001422759">
    <property type="component" value="Unassembled WGS sequence"/>
</dbReference>
<evidence type="ECO:0000256" key="1">
    <source>
        <dbReference type="SAM" id="MobiDB-lite"/>
    </source>
</evidence>
<name>A0ABN2YVH0_9ACTN</name>
<evidence type="ECO:0000313" key="3">
    <source>
        <dbReference type="Proteomes" id="UP001422759"/>
    </source>
</evidence>
<proteinExistence type="predicted"/>
<keyword evidence="3" id="KW-1185">Reference proteome</keyword>
<reference evidence="2 3" key="1">
    <citation type="journal article" date="2019" name="Int. J. Syst. Evol. Microbiol.">
        <title>The Global Catalogue of Microorganisms (GCM) 10K type strain sequencing project: providing services to taxonomists for standard genome sequencing and annotation.</title>
        <authorList>
            <consortium name="The Broad Institute Genomics Platform"/>
            <consortium name="The Broad Institute Genome Sequencing Center for Infectious Disease"/>
            <person name="Wu L."/>
            <person name="Ma J."/>
        </authorList>
    </citation>
    <scope>NUCLEOTIDE SEQUENCE [LARGE SCALE GENOMIC DNA]</scope>
    <source>
        <strain evidence="2 3">JCM 14560</strain>
    </source>
</reference>
<protein>
    <submittedName>
        <fullName evidence="2">Uncharacterized protein</fullName>
    </submittedName>
</protein>